<feature type="compositionally biased region" description="Acidic residues" evidence="1">
    <location>
        <begin position="67"/>
        <end position="87"/>
    </location>
</feature>
<comment type="caution">
    <text evidence="2">The sequence shown here is derived from an EMBL/GenBank/DDBJ whole genome shotgun (WGS) entry which is preliminary data.</text>
</comment>
<protein>
    <submittedName>
        <fullName evidence="2">Uncharacterized protein</fullName>
    </submittedName>
</protein>
<gene>
    <name evidence="2" type="ORF">BE17_30415</name>
</gene>
<dbReference type="AlphaFoldDB" id="A0A150RTN2"/>
<proteinExistence type="predicted"/>
<dbReference type="Proteomes" id="UP000075635">
    <property type="component" value="Unassembled WGS sequence"/>
</dbReference>
<sequence>MVAVNPRHAAAPPVSSGGYSQSVAPQQPLATPPRPPTIAPPRPVPPAGGFAPRSVIPPAPPPLPVSDEVDVNADEDVEFLDDDSGAP</sequence>
<feature type="compositionally biased region" description="Pro residues" evidence="1">
    <location>
        <begin position="55"/>
        <end position="64"/>
    </location>
</feature>
<dbReference type="EMBL" id="JEMB01002097">
    <property type="protein sequence ID" value="KYF83531.1"/>
    <property type="molecule type" value="Genomic_DNA"/>
</dbReference>
<feature type="compositionally biased region" description="Pro residues" evidence="1">
    <location>
        <begin position="30"/>
        <end position="46"/>
    </location>
</feature>
<evidence type="ECO:0000313" key="3">
    <source>
        <dbReference type="Proteomes" id="UP000075635"/>
    </source>
</evidence>
<evidence type="ECO:0000313" key="2">
    <source>
        <dbReference type="EMBL" id="KYF83531.1"/>
    </source>
</evidence>
<feature type="region of interest" description="Disordered" evidence="1">
    <location>
        <begin position="1"/>
        <end position="87"/>
    </location>
</feature>
<reference evidence="2 3" key="1">
    <citation type="submission" date="2014-02" db="EMBL/GenBank/DDBJ databases">
        <title>The small core and large imbalanced accessory genome model reveals a collaborative survival strategy of Sorangium cellulosum strains in nature.</title>
        <authorList>
            <person name="Han K."/>
            <person name="Peng R."/>
            <person name="Blom J."/>
            <person name="Li Y.-Z."/>
        </authorList>
    </citation>
    <scope>NUCLEOTIDE SEQUENCE [LARGE SCALE GENOMIC DNA]</scope>
    <source>
        <strain evidence="2 3">So0011-07</strain>
    </source>
</reference>
<accession>A0A150RTN2</accession>
<name>A0A150RTN2_SORCE</name>
<organism evidence="2 3">
    <name type="scientific">Sorangium cellulosum</name>
    <name type="common">Polyangium cellulosum</name>
    <dbReference type="NCBI Taxonomy" id="56"/>
    <lineage>
        <taxon>Bacteria</taxon>
        <taxon>Pseudomonadati</taxon>
        <taxon>Myxococcota</taxon>
        <taxon>Polyangia</taxon>
        <taxon>Polyangiales</taxon>
        <taxon>Polyangiaceae</taxon>
        <taxon>Sorangium</taxon>
    </lineage>
</organism>
<evidence type="ECO:0000256" key="1">
    <source>
        <dbReference type="SAM" id="MobiDB-lite"/>
    </source>
</evidence>